<reference evidence="1" key="1">
    <citation type="submission" date="2021-01" db="UniProtKB">
        <authorList>
            <consortium name="EnsemblMetazoa"/>
        </authorList>
    </citation>
    <scope>IDENTIFICATION</scope>
</reference>
<dbReference type="RefSeq" id="XP_031780994.1">
    <property type="nucleotide sequence ID" value="XM_031925134.2"/>
</dbReference>
<dbReference type="AlphaFoldDB" id="A0A7M7Q4W1"/>
<sequence length="193" mass="22219">MIERNIKSYSLKYGFSILHANIRFMELVLHISYRLALEVPVWRVPKVFEAVTNQKKKEIQDQLKSELSILVDAPTQGSGITNNGNTARKFFNNIDVVARITGFNEHLLYRFKVILAVISSNCLVNNAAFGAYCKETAFKYVELYNWYKMPTSMHVILIHGHVIMKELSLPIGMLSEEAQERLQQTRICFVAYL</sequence>
<dbReference type="KEGG" id="nvi:116416450"/>
<dbReference type="GeneID" id="116416450"/>
<keyword evidence="2" id="KW-1185">Reference proteome</keyword>
<organism evidence="1 2">
    <name type="scientific">Nasonia vitripennis</name>
    <name type="common">Parasitic wasp</name>
    <dbReference type="NCBI Taxonomy" id="7425"/>
    <lineage>
        <taxon>Eukaryota</taxon>
        <taxon>Metazoa</taxon>
        <taxon>Ecdysozoa</taxon>
        <taxon>Arthropoda</taxon>
        <taxon>Hexapoda</taxon>
        <taxon>Insecta</taxon>
        <taxon>Pterygota</taxon>
        <taxon>Neoptera</taxon>
        <taxon>Endopterygota</taxon>
        <taxon>Hymenoptera</taxon>
        <taxon>Apocrita</taxon>
        <taxon>Proctotrupomorpha</taxon>
        <taxon>Chalcidoidea</taxon>
        <taxon>Pteromalidae</taxon>
        <taxon>Pteromalinae</taxon>
        <taxon>Nasonia</taxon>
    </lineage>
</organism>
<dbReference type="InParanoid" id="A0A7M7Q4W1"/>
<evidence type="ECO:0000313" key="2">
    <source>
        <dbReference type="Proteomes" id="UP000002358"/>
    </source>
</evidence>
<dbReference type="EnsemblMetazoa" id="XM_031925134">
    <property type="protein sequence ID" value="XP_031780994"/>
    <property type="gene ID" value="LOC116416450"/>
</dbReference>
<accession>A0A7M7Q4W1</accession>
<dbReference type="OrthoDB" id="7615752at2759"/>
<name>A0A7M7Q4W1_NASVI</name>
<evidence type="ECO:0000313" key="1">
    <source>
        <dbReference type="EnsemblMetazoa" id="XP_031780994"/>
    </source>
</evidence>
<dbReference type="SMR" id="A0A7M7Q4W1"/>
<proteinExistence type="predicted"/>
<dbReference type="Proteomes" id="UP000002358">
    <property type="component" value="Unassembled WGS sequence"/>
</dbReference>
<protein>
    <submittedName>
        <fullName evidence="1">Uncharacterized protein</fullName>
    </submittedName>
</protein>